<feature type="domain" description="Glycosyl transferase family 1" evidence="4">
    <location>
        <begin position="221"/>
        <end position="381"/>
    </location>
</feature>
<evidence type="ECO:0000313" key="6">
    <source>
        <dbReference type="EMBL" id="MBC1794182.1"/>
    </source>
</evidence>
<proteinExistence type="inferred from homology"/>
<evidence type="ECO:0000256" key="2">
    <source>
        <dbReference type="ARBA" id="ARBA00022676"/>
    </source>
</evidence>
<dbReference type="AlphaFoldDB" id="A0A7X0XZK4"/>
<organism evidence="6 7">
    <name type="scientific">Listeria booriae</name>
    <dbReference type="NCBI Taxonomy" id="1552123"/>
    <lineage>
        <taxon>Bacteria</taxon>
        <taxon>Bacillati</taxon>
        <taxon>Bacillota</taxon>
        <taxon>Bacilli</taxon>
        <taxon>Bacillales</taxon>
        <taxon>Listeriaceae</taxon>
        <taxon>Listeria</taxon>
    </lineage>
</organism>
<evidence type="ECO:0000313" key="7">
    <source>
        <dbReference type="Proteomes" id="UP000539064"/>
    </source>
</evidence>
<dbReference type="PANTHER" id="PTHR12526:SF640">
    <property type="entry name" value="COLANIC ACID BIOSYNTHESIS GLYCOSYLTRANSFERASE WCAL-RELATED"/>
    <property type="match status" value="1"/>
</dbReference>
<dbReference type="Pfam" id="PF13439">
    <property type="entry name" value="Glyco_transf_4"/>
    <property type="match status" value="1"/>
</dbReference>
<dbReference type="InterPro" id="IPR001296">
    <property type="entry name" value="Glyco_trans_1"/>
</dbReference>
<dbReference type="GO" id="GO:0016757">
    <property type="term" value="F:glycosyltransferase activity"/>
    <property type="evidence" value="ECO:0007669"/>
    <property type="project" value="UniProtKB-KW"/>
</dbReference>
<feature type="domain" description="Glycosyltransferase subfamily 4-like N-terminal" evidence="5">
    <location>
        <begin position="18"/>
        <end position="207"/>
    </location>
</feature>
<dbReference type="InterPro" id="IPR028098">
    <property type="entry name" value="Glyco_trans_4-like_N"/>
</dbReference>
<accession>A0A7X0XZK4</accession>
<dbReference type="Gene3D" id="3.40.50.2000">
    <property type="entry name" value="Glycogen Phosphorylase B"/>
    <property type="match status" value="2"/>
</dbReference>
<comment type="similarity">
    <text evidence="1">Belongs to the glycosyltransferase group 1 family. Glycosyltransferase 4 subfamily.</text>
</comment>
<dbReference type="PANTHER" id="PTHR12526">
    <property type="entry name" value="GLYCOSYLTRANSFERASE"/>
    <property type="match status" value="1"/>
</dbReference>
<evidence type="ECO:0000259" key="4">
    <source>
        <dbReference type="Pfam" id="PF00534"/>
    </source>
</evidence>
<evidence type="ECO:0000256" key="3">
    <source>
        <dbReference type="ARBA" id="ARBA00022679"/>
    </source>
</evidence>
<keyword evidence="2" id="KW-0328">Glycosyltransferase</keyword>
<reference evidence="6 7" key="1">
    <citation type="submission" date="2020-03" db="EMBL/GenBank/DDBJ databases">
        <title>Soil Listeria distribution.</title>
        <authorList>
            <person name="Liao J."/>
            <person name="Wiedmann M."/>
        </authorList>
    </citation>
    <scope>NUCLEOTIDE SEQUENCE [LARGE SCALE GENOMIC DNA]</scope>
    <source>
        <strain evidence="6 7">FSL L7-0978</strain>
    </source>
</reference>
<evidence type="ECO:0000259" key="5">
    <source>
        <dbReference type="Pfam" id="PF13439"/>
    </source>
</evidence>
<dbReference type="SUPFAM" id="SSF53756">
    <property type="entry name" value="UDP-Glycosyltransferase/glycogen phosphorylase"/>
    <property type="match status" value="1"/>
</dbReference>
<dbReference type="Pfam" id="PF00534">
    <property type="entry name" value="Glycos_transf_1"/>
    <property type="match status" value="1"/>
</dbReference>
<evidence type="ECO:0000256" key="1">
    <source>
        <dbReference type="ARBA" id="ARBA00009481"/>
    </source>
</evidence>
<sequence>MMRKQVLFFVTEFPTLSETFILNQITGALDLGHEVTILALKKGNTTQMHADVTTYDLLGKTVYVDLPDMKGKRVLQGMACGIIHPIRTLKLLNTNKYGRITKSLQPVLVAQKVPKKEFDLVVAHYGNIGLVASILQDQGLLSGKLVTFFHGYDVTRTIEQKGAAFYTFLFDSNTTLLPISDFWAKRLVELGAGKQKIHVHHMGIDTKAFPMQSLEAIQPTLQLLLVARLTEKKGIPDAIHAVQFLQNRGIDTLLHLVGDGEDRNQLEALVNELGLQNNVQFHGFLNQTEVKEQFQASDLFILPSVVAKDGDMEGIPVSLMEAMAQGKPVISTLHSGIPELVTHGETGFLVPERNAEDLGQAVLDYLQLSEERKEKMVAEARLKVLAEFDIDVLNRILFKEEAW</sequence>
<keyword evidence="3 6" id="KW-0808">Transferase</keyword>
<name>A0A7X0XZK4_9LIST</name>
<comment type="caution">
    <text evidence="6">The sequence shown here is derived from an EMBL/GenBank/DDBJ whole genome shotgun (WGS) entry which is preliminary data.</text>
</comment>
<dbReference type="Proteomes" id="UP000539064">
    <property type="component" value="Unassembled WGS sequence"/>
</dbReference>
<gene>
    <name evidence="6" type="ORF">HCA52_12180</name>
</gene>
<protein>
    <submittedName>
        <fullName evidence="6">Glycosyltransferase</fullName>
    </submittedName>
</protein>
<dbReference type="EMBL" id="JAARVG010000011">
    <property type="protein sequence ID" value="MBC1794182.1"/>
    <property type="molecule type" value="Genomic_DNA"/>
</dbReference>